<dbReference type="Pfam" id="PF13840">
    <property type="entry name" value="ACT_7"/>
    <property type="match status" value="1"/>
</dbReference>
<gene>
    <name evidence="3" type="ORF">ACFFHU_02485</name>
</gene>
<dbReference type="RefSeq" id="WP_377335213.1">
    <property type="nucleotide sequence ID" value="NZ_JBHLUE010000002.1"/>
</dbReference>
<accession>A0ABV6NQJ1</accession>
<sequence length="140" mass="13890">MLDIALLPGEYAVCRLPAGTAVPAGLLGGAEGSGVVSVTSTADELSVICPAGRVPAEAVVETPWRCLQVVGPMDLALTGILASLAVPLADARVNIVAFSTYDTDYLLVPAVRLREALAALTDAGHRVAGGLGGAPGGTAG</sequence>
<evidence type="ECO:0000259" key="1">
    <source>
        <dbReference type="Pfam" id="PF13840"/>
    </source>
</evidence>
<evidence type="ECO:0000313" key="3">
    <source>
        <dbReference type="EMBL" id="MFC0563040.1"/>
    </source>
</evidence>
<name>A0ABV6NQJ1_9ACTN</name>
<evidence type="ECO:0000313" key="4">
    <source>
        <dbReference type="Proteomes" id="UP001589894"/>
    </source>
</evidence>
<dbReference type="InterPro" id="IPR045865">
    <property type="entry name" value="ACT-like_dom_sf"/>
</dbReference>
<dbReference type="PANTHER" id="PTHR31131:SF6">
    <property type="entry name" value="CASTOR ACT DOMAIN-CONTAINING PROTEIN"/>
    <property type="match status" value="1"/>
</dbReference>
<dbReference type="PANTHER" id="PTHR31131">
    <property type="entry name" value="CHROMOSOME 1, WHOLE GENOME SHOTGUN SEQUENCE"/>
    <property type="match status" value="1"/>
</dbReference>
<keyword evidence="4" id="KW-1185">Reference proteome</keyword>
<dbReference type="Gene3D" id="3.30.2130.10">
    <property type="entry name" value="VC0802-like"/>
    <property type="match status" value="1"/>
</dbReference>
<evidence type="ECO:0000259" key="2">
    <source>
        <dbReference type="Pfam" id="PF21631"/>
    </source>
</evidence>
<dbReference type="InterPro" id="IPR016540">
    <property type="entry name" value="UCP008459"/>
</dbReference>
<dbReference type="InterPro" id="IPR027795">
    <property type="entry name" value="CASTOR_ACT_dom"/>
</dbReference>
<proteinExistence type="predicted"/>
<dbReference type="EMBL" id="JBHLUE010000002">
    <property type="protein sequence ID" value="MFC0563040.1"/>
    <property type="molecule type" value="Genomic_DNA"/>
</dbReference>
<dbReference type="InterPro" id="IPR051719">
    <property type="entry name" value="CASTOR_mTORC1"/>
</dbReference>
<dbReference type="Proteomes" id="UP001589894">
    <property type="component" value="Unassembled WGS sequence"/>
</dbReference>
<protein>
    <submittedName>
        <fullName evidence="3">ACT domain-containing protein</fullName>
    </submittedName>
</protein>
<organism evidence="3 4">
    <name type="scientific">Plantactinospora siamensis</name>
    <dbReference type="NCBI Taxonomy" id="555372"/>
    <lineage>
        <taxon>Bacteria</taxon>
        <taxon>Bacillati</taxon>
        <taxon>Actinomycetota</taxon>
        <taxon>Actinomycetes</taxon>
        <taxon>Micromonosporales</taxon>
        <taxon>Micromonosporaceae</taxon>
        <taxon>Plantactinospora</taxon>
    </lineage>
</organism>
<feature type="domain" description="CASTOR ACT" evidence="1">
    <location>
        <begin position="60"/>
        <end position="122"/>
    </location>
</feature>
<dbReference type="InterPro" id="IPR049447">
    <property type="entry name" value="A9CJY8-like_N"/>
</dbReference>
<dbReference type="PIRSF" id="PIRSF008459">
    <property type="entry name" value="UCP008459"/>
    <property type="match status" value="1"/>
</dbReference>
<comment type="caution">
    <text evidence="3">The sequence shown here is derived from an EMBL/GenBank/DDBJ whole genome shotgun (WGS) entry which is preliminary data.</text>
</comment>
<dbReference type="SUPFAM" id="SSF55021">
    <property type="entry name" value="ACT-like"/>
    <property type="match status" value="2"/>
</dbReference>
<dbReference type="Pfam" id="PF21631">
    <property type="entry name" value="A9CJY8-like_N"/>
    <property type="match status" value="1"/>
</dbReference>
<reference evidence="3 4" key="1">
    <citation type="submission" date="2024-09" db="EMBL/GenBank/DDBJ databases">
        <authorList>
            <person name="Sun Q."/>
            <person name="Mori K."/>
        </authorList>
    </citation>
    <scope>NUCLEOTIDE SEQUENCE [LARGE SCALE GENOMIC DNA]</scope>
    <source>
        <strain evidence="3 4">TBRC 2205</strain>
    </source>
</reference>
<feature type="domain" description="A9CJY8-like N-terminal" evidence="2">
    <location>
        <begin position="9"/>
        <end position="56"/>
    </location>
</feature>